<feature type="domain" description="Pyridoxamine kinase/Phosphomethylpyrimidine kinase" evidence="6">
    <location>
        <begin position="28"/>
        <end position="258"/>
    </location>
</feature>
<dbReference type="Proteomes" id="UP000014541">
    <property type="component" value="Unassembled WGS sequence"/>
</dbReference>
<organism evidence="7 8">
    <name type="scientific">Treponema maltophilum ATCC 51939</name>
    <dbReference type="NCBI Taxonomy" id="1125699"/>
    <lineage>
        <taxon>Bacteria</taxon>
        <taxon>Pseudomonadati</taxon>
        <taxon>Spirochaetota</taxon>
        <taxon>Spirochaetia</taxon>
        <taxon>Spirochaetales</taxon>
        <taxon>Treponemataceae</taxon>
        <taxon>Treponema</taxon>
    </lineage>
</organism>
<dbReference type="OrthoDB" id="9800808at2"/>
<evidence type="ECO:0000313" key="8">
    <source>
        <dbReference type="Proteomes" id="UP000014541"/>
    </source>
</evidence>
<evidence type="ECO:0000256" key="5">
    <source>
        <dbReference type="ARBA" id="ARBA00022840"/>
    </source>
</evidence>
<keyword evidence="4" id="KW-0418">Kinase</keyword>
<accession>S3KE76</accession>
<dbReference type="InterPro" id="IPR004625">
    <property type="entry name" value="PyrdxlKinase"/>
</dbReference>
<dbReference type="Gene3D" id="3.40.1190.20">
    <property type="match status" value="1"/>
</dbReference>
<evidence type="ECO:0000259" key="6">
    <source>
        <dbReference type="Pfam" id="PF08543"/>
    </source>
</evidence>
<dbReference type="CDD" id="cd01173">
    <property type="entry name" value="pyridoxal_pyridoxamine_kinase"/>
    <property type="match status" value="1"/>
</dbReference>
<name>S3KE76_TREMA</name>
<dbReference type="eggNOG" id="COG2240">
    <property type="taxonomic scope" value="Bacteria"/>
</dbReference>
<keyword evidence="2" id="KW-0808">Transferase</keyword>
<keyword evidence="8" id="KW-1185">Reference proteome</keyword>
<sequence>MQPKLKRVAAIHDLSGFGRASLTVIIPTLSVMGIQVCPVPTAVLSTHSGGFTDYAFHDLTDIMSGYTAHWKKLGLSFDCIYSGFLGSPRQASIVSSFIDDFKTERTLTVVDPVMGDNGSLYNSVSKDMIPEMRKLIAKADIIVPNFTEAALLLNGEQNKPLSKSQMKTRLQKLSDMGPGTVVITSVPDKENPDSVNTIAYERESGSFWKISAQRLPGMYPGTGDTFASVMIGSLLHDESLPVSIDKAAQFISQCIQSSRGYDYPHKYGILLEGQLHTLLSPWHISNFEEL</sequence>
<dbReference type="SUPFAM" id="SSF53613">
    <property type="entry name" value="Ribokinase-like"/>
    <property type="match status" value="1"/>
</dbReference>
<dbReference type="InterPro" id="IPR029056">
    <property type="entry name" value="Ribokinase-like"/>
</dbReference>
<dbReference type="Pfam" id="PF08543">
    <property type="entry name" value="Phos_pyr_kin"/>
    <property type="match status" value="1"/>
</dbReference>
<dbReference type="AlphaFoldDB" id="S3KE76"/>
<dbReference type="GO" id="GO:0005829">
    <property type="term" value="C:cytosol"/>
    <property type="evidence" value="ECO:0007669"/>
    <property type="project" value="TreeGrafter"/>
</dbReference>
<keyword evidence="3" id="KW-0547">Nucleotide-binding</keyword>
<dbReference type="PATRIC" id="fig|1125699.3.peg.849"/>
<evidence type="ECO:0000313" key="7">
    <source>
        <dbReference type="EMBL" id="EPF30517.1"/>
    </source>
</evidence>
<proteinExistence type="predicted"/>
<dbReference type="EMBL" id="ATFF01000006">
    <property type="protein sequence ID" value="EPF30517.1"/>
    <property type="molecule type" value="Genomic_DNA"/>
</dbReference>
<evidence type="ECO:0000256" key="2">
    <source>
        <dbReference type="ARBA" id="ARBA00022679"/>
    </source>
</evidence>
<gene>
    <name evidence="7" type="ORF">HMPREF9194_00834</name>
</gene>
<keyword evidence="5" id="KW-0067">ATP-binding</keyword>
<evidence type="ECO:0000256" key="1">
    <source>
        <dbReference type="ARBA" id="ARBA00012104"/>
    </source>
</evidence>
<dbReference type="GO" id="GO:0008478">
    <property type="term" value="F:pyridoxal kinase activity"/>
    <property type="evidence" value="ECO:0007669"/>
    <property type="project" value="UniProtKB-EC"/>
</dbReference>
<dbReference type="RefSeq" id="WP_016525128.1">
    <property type="nucleotide sequence ID" value="NZ_KE332518.1"/>
</dbReference>
<evidence type="ECO:0000256" key="4">
    <source>
        <dbReference type="ARBA" id="ARBA00022777"/>
    </source>
</evidence>
<dbReference type="PANTHER" id="PTHR10534:SF2">
    <property type="entry name" value="PYRIDOXAL KINASE"/>
    <property type="match status" value="1"/>
</dbReference>
<reference evidence="7 8" key="1">
    <citation type="submission" date="2013-04" db="EMBL/GenBank/DDBJ databases">
        <title>The Genome Sequence of Treponema maltophilum ATCC 51939.</title>
        <authorList>
            <consortium name="The Broad Institute Genomics Platform"/>
            <person name="Earl A."/>
            <person name="Ward D."/>
            <person name="Feldgarden M."/>
            <person name="Gevers D."/>
            <person name="Leonetti C."/>
            <person name="Blanton J.M."/>
            <person name="Dewhirst F.E."/>
            <person name="Izard J."/>
            <person name="Walker B."/>
            <person name="Young S."/>
            <person name="Zeng Q."/>
            <person name="Gargeya S."/>
            <person name="Fitzgerald M."/>
            <person name="Haas B."/>
            <person name="Abouelleil A."/>
            <person name="Allen A.W."/>
            <person name="Alvarado L."/>
            <person name="Arachchi H.M."/>
            <person name="Berlin A.M."/>
            <person name="Chapman S.B."/>
            <person name="Gainer-Dewar J."/>
            <person name="Goldberg J."/>
            <person name="Griggs A."/>
            <person name="Gujja S."/>
            <person name="Hansen M."/>
            <person name="Howarth C."/>
            <person name="Imamovic A."/>
            <person name="Ireland A."/>
            <person name="Larimer J."/>
            <person name="McCowan C."/>
            <person name="Murphy C."/>
            <person name="Pearson M."/>
            <person name="Poon T.W."/>
            <person name="Priest M."/>
            <person name="Roberts A."/>
            <person name="Saif S."/>
            <person name="Shea T."/>
            <person name="Sisk P."/>
            <person name="Sykes S."/>
            <person name="Wortman J."/>
            <person name="Nusbaum C."/>
            <person name="Birren B."/>
        </authorList>
    </citation>
    <scope>NUCLEOTIDE SEQUENCE [LARGE SCALE GENOMIC DNA]</scope>
    <source>
        <strain evidence="7 8">ATCC 51939</strain>
    </source>
</reference>
<evidence type="ECO:0000256" key="3">
    <source>
        <dbReference type="ARBA" id="ARBA00022741"/>
    </source>
</evidence>
<protein>
    <recommendedName>
        <fullName evidence="1">pyridoxal kinase</fullName>
        <ecNumber evidence="1">2.7.1.35</ecNumber>
    </recommendedName>
</protein>
<dbReference type="NCBIfam" id="NF005491">
    <property type="entry name" value="PRK07105.1"/>
    <property type="match status" value="1"/>
</dbReference>
<dbReference type="InterPro" id="IPR013749">
    <property type="entry name" value="PM/HMP-P_kinase-1"/>
</dbReference>
<comment type="caution">
    <text evidence="7">The sequence shown here is derived from an EMBL/GenBank/DDBJ whole genome shotgun (WGS) entry which is preliminary data.</text>
</comment>
<dbReference type="GO" id="GO:0005524">
    <property type="term" value="F:ATP binding"/>
    <property type="evidence" value="ECO:0007669"/>
    <property type="project" value="UniProtKB-KW"/>
</dbReference>
<dbReference type="STRING" id="1125699.HMPREF9194_00834"/>
<dbReference type="HOGENOM" id="CLU_046496_2_0_12"/>
<dbReference type="EC" id="2.7.1.35" evidence="1"/>
<dbReference type="PANTHER" id="PTHR10534">
    <property type="entry name" value="PYRIDOXAL KINASE"/>
    <property type="match status" value="1"/>
</dbReference>
<dbReference type="GO" id="GO:0009443">
    <property type="term" value="P:pyridoxal 5'-phosphate salvage"/>
    <property type="evidence" value="ECO:0007669"/>
    <property type="project" value="InterPro"/>
</dbReference>